<evidence type="ECO:0000256" key="2">
    <source>
        <dbReference type="ARBA" id="ARBA00009975"/>
    </source>
</evidence>
<feature type="binding site" evidence="7">
    <location>
        <position position="314"/>
    </location>
    <ligand>
        <name>substrate</name>
    </ligand>
</feature>
<keyword evidence="11" id="KW-1185">Reference proteome</keyword>
<evidence type="ECO:0000313" key="10">
    <source>
        <dbReference type="EMBL" id="KJE77816.1"/>
    </source>
</evidence>
<dbReference type="EMBL" id="JXUW01000003">
    <property type="protein sequence ID" value="KJE77816.1"/>
    <property type="molecule type" value="Genomic_DNA"/>
</dbReference>
<comment type="caution">
    <text evidence="10">The sequence shown here is derived from an EMBL/GenBank/DDBJ whole genome shotgun (WGS) entry which is preliminary data.</text>
</comment>
<dbReference type="InterPro" id="IPR019796">
    <property type="entry name" value="G6P_DH_AS"/>
</dbReference>
<dbReference type="InterPro" id="IPR001282">
    <property type="entry name" value="G6P_DH"/>
</dbReference>
<evidence type="ECO:0000256" key="3">
    <source>
        <dbReference type="ARBA" id="ARBA00022526"/>
    </source>
</evidence>
<dbReference type="InterPro" id="IPR036291">
    <property type="entry name" value="NAD(P)-bd_dom_sf"/>
</dbReference>
<dbReference type="GO" id="GO:0050661">
    <property type="term" value="F:NADP binding"/>
    <property type="evidence" value="ECO:0007669"/>
    <property type="project" value="UniProtKB-UniRule"/>
</dbReference>
<dbReference type="RefSeq" id="WP_035389494.1">
    <property type="nucleotide sequence ID" value="NZ_JQKF01000013.1"/>
</dbReference>
<dbReference type="eggNOG" id="COG0364">
    <property type="taxonomic scope" value="Bacteria"/>
</dbReference>
<dbReference type="PRINTS" id="PR00079">
    <property type="entry name" value="G6PDHDRGNASE"/>
</dbReference>
<dbReference type="NCBIfam" id="TIGR00871">
    <property type="entry name" value="zwf"/>
    <property type="match status" value="1"/>
</dbReference>
<dbReference type="PANTHER" id="PTHR23429:SF0">
    <property type="entry name" value="GLUCOSE-6-PHOSPHATE 1-DEHYDROGENASE"/>
    <property type="match status" value="1"/>
</dbReference>
<dbReference type="Gene3D" id="3.40.50.720">
    <property type="entry name" value="NAD(P)-binding Rossmann-like Domain"/>
    <property type="match status" value="1"/>
</dbReference>
<feature type="binding site" evidence="7">
    <location>
        <position position="136"/>
    </location>
    <ligand>
        <name>NADP(+)</name>
        <dbReference type="ChEBI" id="CHEBI:58349"/>
    </ligand>
</feature>
<keyword evidence="5 7" id="KW-0560">Oxidoreductase</keyword>
<dbReference type="GO" id="GO:0005829">
    <property type="term" value="C:cytosol"/>
    <property type="evidence" value="ECO:0007669"/>
    <property type="project" value="TreeGrafter"/>
</dbReference>
<proteinExistence type="inferred from homology"/>
<dbReference type="Gene3D" id="3.30.360.10">
    <property type="entry name" value="Dihydrodipicolinate Reductase, domain 2"/>
    <property type="match status" value="1"/>
</dbReference>
<evidence type="ECO:0000313" key="11">
    <source>
        <dbReference type="Proteomes" id="UP000032336"/>
    </source>
</evidence>
<feature type="binding site" evidence="7">
    <location>
        <position position="204"/>
    </location>
    <ligand>
        <name>substrate</name>
    </ligand>
</feature>
<evidence type="ECO:0000259" key="8">
    <source>
        <dbReference type="Pfam" id="PF00479"/>
    </source>
</evidence>
<comment type="catalytic activity">
    <reaction evidence="7">
        <text>D-glucose 6-phosphate + NADP(+) = 6-phospho-D-glucono-1,5-lactone + NADPH + H(+)</text>
        <dbReference type="Rhea" id="RHEA:15841"/>
        <dbReference type="ChEBI" id="CHEBI:15378"/>
        <dbReference type="ChEBI" id="CHEBI:57783"/>
        <dbReference type="ChEBI" id="CHEBI:57955"/>
        <dbReference type="ChEBI" id="CHEBI:58349"/>
        <dbReference type="ChEBI" id="CHEBI:61548"/>
        <dbReference type="EC" id="1.1.1.49"/>
    </reaction>
</comment>
<evidence type="ECO:0000256" key="6">
    <source>
        <dbReference type="ARBA" id="ARBA00023277"/>
    </source>
</evidence>
<dbReference type="UniPathway" id="UPA00115">
    <property type="reaction ID" value="UER00408"/>
</dbReference>
<feature type="binding site" evidence="7">
    <location>
        <position position="223"/>
    </location>
    <ligand>
        <name>substrate</name>
    </ligand>
</feature>
<protein>
    <recommendedName>
        <fullName evidence="7">Glucose-6-phosphate 1-dehydrogenase</fullName>
        <shortName evidence="7">G6PD</shortName>
        <ecNumber evidence="7">1.1.1.49</ecNumber>
    </recommendedName>
</protein>
<evidence type="ECO:0000256" key="5">
    <source>
        <dbReference type="ARBA" id="ARBA00023002"/>
    </source>
</evidence>
<evidence type="ECO:0000259" key="9">
    <source>
        <dbReference type="Pfam" id="PF02781"/>
    </source>
</evidence>
<feature type="domain" description="Glucose-6-phosphate dehydrogenase NAD-binding" evidence="8">
    <location>
        <begin position="7"/>
        <end position="175"/>
    </location>
</feature>
<gene>
    <name evidence="10" type="primary">zwf1</name>
    <name evidence="7" type="synonym">zwf</name>
    <name evidence="10" type="ORF">FEAC_05650</name>
</gene>
<name>A0A0D8FXE6_9ACTN</name>
<feature type="active site" description="Proton acceptor" evidence="7">
    <location>
        <position position="228"/>
    </location>
</feature>
<dbReference type="PIRSF" id="PIRSF000110">
    <property type="entry name" value="G6PD"/>
    <property type="match status" value="1"/>
</dbReference>
<dbReference type="Pfam" id="PF02781">
    <property type="entry name" value="G6PD_C"/>
    <property type="match status" value="1"/>
</dbReference>
<dbReference type="GO" id="GO:0004345">
    <property type="term" value="F:glucose-6-phosphate dehydrogenase activity"/>
    <property type="evidence" value="ECO:0007669"/>
    <property type="project" value="UniProtKB-UniRule"/>
</dbReference>
<reference evidence="10 11" key="1">
    <citation type="submission" date="2015-01" db="EMBL/GenBank/DDBJ databases">
        <title>Draft genome of the acidophilic iron oxidizer Ferrimicrobium acidiphilum strain T23.</title>
        <authorList>
            <person name="Poehlein A."/>
            <person name="Eisen S."/>
            <person name="Schloemann M."/>
            <person name="Johnson B.D."/>
            <person name="Daniel R."/>
            <person name="Muehling M."/>
        </authorList>
    </citation>
    <scope>NUCLEOTIDE SEQUENCE [LARGE SCALE GENOMIC DNA]</scope>
    <source>
        <strain evidence="10 11">T23</strain>
    </source>
</reference>
<sequence length="455" mass="50616">MREIPFVLFGATGDLARKMLLPALMTLFRDHKDYHLQVVGVADTDYSIDGFREYVSSLLVDSGHFDEAQIEAFVREVTYVRGDYGAGSLYEDLATVIEAEAEPIFYLAIPPRFFEVVVDRLEAAGFAETGRVMVEKPFGRDLTDARQLSSVLTKAFQESQIYRIDHFLGKEAVQNLLVFRFANSILEPLWNRNYVSRIELNMLEDFGVEGRGAFYDSVGVLRDVVQNHLLQLLCLLLMEPPLSMSSEAVAMERVKVLASMEPLSLAESVLGQYRGYMNEPGVTPGSSTPTFVAVRVRVNSWRWAGVPVFIRAGKAVDATRTNAIIEFRSPPTMIFDSNDVYHLPEPNRLIFEFKPDDLIDLRMQAKVPGPNLRSAPVSLEVGRAGGPVKGEEPYAQLIDDVTRDDQSRFASEESVEAAWRVVSPLLDQPASLLYGAGTGGPREADGLVSEFGGWC</sequence>
<comment type="pathway">
    <text evidence="1 7">Carbohydrate degradation; pentose phosphate pathway; D-ribulose 5-phosphate from D-glucose 6-phosphate (oxidative stage): step 1/3.</text>
</comment>
<dbReference type="Proteomes" id="UP000032336">
    <property type="component" value="Unassembled WGS sequence"/>
</dbReference>
<dbReference type="Pfam" id="PF00479">
    <property type="entry name" value="G6PD_N"/>
    <property type="match status" value="1"/>
</dbReference>
<dbReference type="GeneID" id="78371877"/>
<feature type="binding site" evidence="7">
    <location>
        <begin position="10"/>
        <end position="17"/>
    </location>
    <ligand>
        <name>NADP(+)</name>
        <dbReference type="ChEBI" id="CHEBI:58349"/>
    </ligand>
</feature>
<feature type="domain" description="Glucose-6-phosphate dehydrogenase C-terminal" evidence="9">
    <location>
        <begin position="177"/>
        <end position="450"/>
    </location>
</feature>
<dbReference type="PATRIC" id="fig|1121877.4.peg.607"/>
<dbReference type="HAMAP" id="MF_00966">
    <property type="entry name" value="G6PD"/>
    <property type="match status" value="1"/>
</dbReference>
<evidence type="ECO:0000256" key="4">
    <source>
        <dbReference type="ARBA" id="ARBA00022857"/>
    </source>
</evidence>
<dbReference type="AlphaFoldDB" id="A0A0D8FXE6"/>
<dbReference type="SUPFAM" id="SSF51735">
    <property type="entry name" value="NAD(P)-binding Rossmann-fold domains"/>
    <property type="match status" value="1"/>
</dbReference>
<dbReference type="InterPro" id="IPR022675">
    <property type="entry name" value="G6P_DH_C"/>
</dbReference>
<dbReference type="GO" id="GO:0009051">
    <property type="term" value="P:pentose-phosphate shunt, oxidative branch"/>
    <property type="evidence" value="ECO:0007669"/>
    <property type="project" value="TreeGrafter"/>
</dbReference>
<evidence type="ECO:0000256" key="7">
    <source>
        <dbReference type="HAMAP-Rule" id="MF_00966"/>
    </source>
</evidence>
<keyword evidence="3 7" id="KW-0313">Glucose metabolism</keyword>
<comment type="function">
    <text evidence="7">Catalyzes the oxidation of glucose 6-phosphate to 6-phosphogluconolactone.</text>
</comment>
<comment type="caution">
    <text evidence="7">Lacks conserved residue(s) required for the propagation of feature annotation.</text>
</comment>
<dbReference type="OrthoDB" id="9802739at2"/>
<feature type="binding site" evidence="7">
    <location>
        <position position="166"/>
    </location>
    <ligand>
        <name>substrate</name>
    </ligand>
</feature>
<dbReference type="SUPFAM" id="SSF55347">
    <property type="entry name" value="Glyceraldehyde-3-phosphate dehydrogenase-like, C-terminal domain"/>
    <property type="match status" value="1"/>
</dbReference>
<comment type="similarity">
    <text evidence="2 7">Belongs to the glucose-6-phosphate dehydrogenase family.</text>
</comment>
<dbReference type="STRING" id="1121877.FEAC_05650"/>
<dbReference type="EC" id="1.1.1.49" evidence="7"/>
<keyword evidence="4 7" id="KW-0521">NADP</keyword>
<feature type="binding site" evidence="7">
    <location>
        <position position="170"/>
    </location>
    <ligand>
        <name>substrate</name>
    </ligand>
</feature>
<dbReference type="PANTHER" id="PTHR23429">
    <property type="entry name" value="GLUCOSE-6-PHOSPHATE 1-DEHYDROGENASE G6PD"/>
    <property type="match status" value="1"/>
</dbReference>
<accession>A0A0D8FXE6</accession>
<dbReference type="PROSITE" id="PS00069">
    <property type="entry name" value="G6P_DEHYDROGENASE"/>
    <property type="match status" value="1"/>
</dbReference>
<dbReference type="GO" id="GO:0006006">
    <property type="term" value="P:glucose metabolic process"/>
    <property type="evidence" value="ECO:0007669"/>
    <property type="project" value="UniProtKB-KW"/>
</dbReference>
<organism evidence="10 11">
    <name type="scientific">Ferrimicrobium acidiphilum DSM 19497</name>
    <dbReference type="NCBI Taxonomy" id="1121877"/>
    <lineage>
        <taxon>Bacteria</taxon>
        <taxon>Bacillati</taxon>
        <taxon>Actinomycetota</taxon>
        <taxon>Acidimicrobiia</taxon>
        <taxon>Acidimicrobiales</taxon>
        <taxon>Acidimicrobiaceae</taxon>
        <taxon>Ferrimicrobium</taxon>
    </lineage>
</organism>
<evidence type="ECO:0000256" key="1">
    <source>
        <dbReference type="ARBA" id="ARBA00004937"/>
    </source>
</evidence>
<dbReference type="InterPro" id="IPR022674">
    <property type="entry name" value="G6P_DH_NAD-bd"/>
</dbReference>
<keyword evidence="6 7" id="KW-0119">Carbohydrate metabolism</keyword>